<dbReference type="Gene3D" id="3.10.350.10">
    <property type="entry name" value="LysM domain"/>
    <property type="match status" value="1"/>
</dbReference>
<dbReference type="CDD" id="cd12797">
    <property type="entry name" value="M23_peptidase"/>
    <property type="match status" value="1"/>
</dbReference>
<dbReference type="Proteomes" id="UP001500631">
    <property type="component" value="Unassembled WGS sequence"/>
</dbReference>
<dbReference type="InterPro" id="IPR018392">
    <property type="entry name" value="LysM"/>
</dbReference>
<dbReference type="InterPro" id="IPR011055">
    <property type="entry name" value="Dup_hybrid_motif"/>
</dbReference>
<dbReference type="CDD" id="cd00118">
    <property type="entry name" value="LysM"/>
    <property type="match status" value="1"/>
</dbReference>
<dbReference type="Pfam" id="PF01476">
    <property type="entry name" value="LysM"/>
    <property type="match status" value="1"/>
</dbReference>
<keyword evidence="5" id="KW-1185">Reference proteome</keyword>
<comment type="caution">
    <text evidence="4">The sequence shown here is derived from an EMBL/GenBank/DDBJ whole genome shotgun (WGS) entry which is preliminary data.</text>
</comment>
<feature type="compositionally biased region" description="Polar residues" evidence="2">
    <location>
        <begin position="74"/>
        <end position="86"/>
    </location>
</feature>
<evidence type="ECO:0000259" key="3">
    <source>
        <dbReference type="PROSITE" id="PS51782"/>
    </source>
</evidence>
<evidence type="ECO:0000313" key="5">
    <source>
        <dbReference type="Proteomes" id="UP001500631"/>
    </source>
</evidence>
<reference evidence="5" key="1">
    <citation type="journal article" date="2019" name="Int. J. Syst. Evol. Microbiol.">
        <title>The Global Catalogue of Microorganisms (GCM) 10K type strain sequencing project: providing services to taxonomists for standard genome sequencing and annotation.</title>
        <authorList>
            <consortium name="The Broad Institute Genomics Platform"/>
            <consortium name="The Broad Institute Genome Sequencing Center for Infectious Disease"/>
            <person name="Wu L."/>
            <person name="Ma J."/>
        </authorList>
    </citation>
    <scope>NUCLEOTIDE SEQUENCE [LARGE SCALE GENOMIC DNA]</scope>
    <source>
        <strain evidence="5">JCM 18424</strain>
    </source>
</reference>
<feature type="region of interest" description="Disordered" evidence="2">
    <location>
        <begin position="42"/>
        <end position="92"/>
    </location>
</feature>
<name>A0ABP9MD32_9GAMM</name>
<evidence type="ECO:0000256" key="2">
    <source>
        <dbReference type="SAM" id="MobiDB-lite"/>
    </source>
</evidence>
<dbReference type="PROSITE" id="PS51782">
    <property type="entry name" value="LYSM"/>
    <property type="match status" value="1"/>
</dbReference>
<dbReference type="EMBL" id="BAABKE010000001">
    <property type="protein sequence ID" value="GAA5094835.1"/>
    <property type="molecule type" value="Genomic_DNA"/>
</dbReference>
<evidence type="ECO:0000313" key="4">
    <source>
        <dbReference type="EMBL" id="GAA5094835.1"/>
    </source>
</evidence>
<dbReference type="SMART" id="SM00257">
    <property type="entry name" value="LysM"/>
    <property type="match status" value="1"/>
</dbReference>
<dbReference type="PANTHER" id="PTHR21666:SF263">
    <property type="entry name" value="MUREIN HYDROLASE ACTIVATOR NLPD"/>
    <property type="match status" value="1"/>
</dbReference>
<sequence>MRPGDSLSNIASRHNISVAELSRINNISNPNHIRAGQTLKIRGGAKVKDSRSNQNQYASNRNYKVPPANKNTDHSVQASSTYTNQPIPKMGGWHKPTQGQVIRSFNPNLPGHKGIQIAGNFNQPVNSANNGVVVYAGQGSGGFGQLVMVKHANNVYTAYGYLSSVTVREGQKVSSSQQIGTMGTSPEGKNILHFEVRVNGNPINPTRYVNF</sequence>
<protein>
    <submittedName>
        <fullName evidence="4">Peptidoglycan DD-metalloendopeptidase family protein</fullName>
    </submittedName>
</protein>
<accession>A0ABP9MD32</accession>
<dbReference type="SUPFAM" id="SSF51261">
    <property type="entry name" value="Duplicated hybrid motif"/>
    <property type="match status" value="1"/>
</dbReference>
<evidence type="ECO:0000256" key="1">
    <source>
        <dbReference type="ARBA" id="ARBA00038420"/>
    </source>
</evidence>
<gene>
    <name evidence="4" type="ORF">GCM10023338_03600</name>
</gene>
<feature type="domain" description="LysM" evidence="3">
    <location>
        <begin position="1"/>
        <end position="41"/>
    </location>
</feature>
<proteinExistence type="inferred from homology"/>
<dbReference type="InterPro" id="IPR016047">
    <property type="entry name" value="M23ase_b-sheet_dom"/>
</dbReference>
<dbReference type="InterPro" id="IPR050570">
    <property type="entry name" value="Cell_wall_metabolism_enzyme"/>
</dbReference>
<comment type="similarity">
    <text evidence="1">Belongs to the E.coli NlpD/Haemophilus LppB family.</text>
</comment>
<dbReference type="InterPro" id="IPR036779">
    <property type="entry name" value="LysM_dom_sf"/>
</dbReference>
<organism evidence="4 5">
    <name type="scientific">Wohlfahrtiimonas larvae</name>
    <dbReference type="NCBI Taxonomy" id="1157986"/>
    <lineage>
        <taxon>Bacteria</taxon>
        <taxon>Pseudomonadati</taxon>
        <taxon>Pseudomonadota</taxon>
        <taxon>Gammaproteobacteria</taxon>
        <taxon>Cardiobacteriales</taxon>
        <taxon>Ignatzschineriaceae</taxon>
        <taxon>Wohlfahrtiimonas</taxon>
    </lineage>
</organism>
<dbReference type="Gene3D" id="2.70.70.10">
    <property type="entry name" value="Glucose Permease (Domain IIA)"/>
    <property type="match status" value="1"/>
</dbReference>
<dbReference type="PANTHER" id="PTHR21666">
    <property type="entry name" value="PEPTIDASE-RELATED"/>
    <property type="match status" value="1"/>
</dbReference>
<feature type="compositionally biased region" description="Polar residues" evidence="2">
    <location>
        <begin position="52"/>
        <end position="62"/>
    </location>
</feature>
<dbReference type="Pfam" id="PF01551">
    <property type="entry name" value="Peptidase_M23"/>
    <property type="match status" value="1"/>
</dbReference>